<evidence type="ECO:0000313" key="1">
    <source>
        <dbReference type="EMBL" id="CAL1675048.1"/>
    </source>
</evidence>
<proteinExistence type="predicted"/>
<evidence type="ECO:0000313" key="2">
    <source>
        <dbReference type="Proteomes" id="UP001497644"/>
    </source>
</evidence>
<gene>
    <name evidence="1" type="ORF">LPLAT_LOCUS1549</name>
</gene>
<reference evidence="1" key="1">
    <citation type="submission" date="2024-04" db="EMBL/GenBank/DDBJ databases">
        <authorList>
            <consortium name="Molecular Ecology Group"/>
        </authorList>
    </citation>
    <scope>NUCLEOTIDE SEQUENCE</scope>
</reference>
<sequence length="95" mass="10824">MKHPFVPRSTSRRFKTAVTTKLANHCDIDYVIYSASGNALRIHDVVQNYFPPRRRASKSYAQVSPEQPLSRILELQSRLTGQSVVNIQQTLGLRI</sequence>
<protein>
    <submittedName>
        <fullName evidence="1">Uncharacterized protein</fullName>
    </submittedName>
</protein>
<name>A0AAV2N5U6_9HYME</name>
<dbReference type="AlphaFoldDB" id="A0AAV2N5U6"/>
<keyword evidence="2" id="KW-1185">Reference proteome</keyword>
<dbReference type="EMBL" id="OZ034833">
    <property type="protein sequence ID" value="CAL1675048.1"/>
    <property type="molecule type" value="Genomic_DNA"/>
</dbReference>
<organism evidence="1 2">
    <name type="scientific">Lasius platythorax</name>
    <dbReference type="NCBI Taxonomy" id="488582"/>
    <lineage>
        <taxon>Eukaryota</taxon>
        <taxon>Metazoa</taxon>
        <taxon>Ecdysozoa</taxon>
        <taxon>Arthropoda</taxon>
        <taxon>Hexapoda</taxon>
        <taxon>Insecta</taxon>
        <taxon>Pterygota</taxon>
        <taxon>Neoptera</taxon>
        <taxon>Endopterygota</taxon>
        <taxon>Hymenoptera</taxon>
        <taxon>Apocrita</taxon>
        <taxon>Aculeata</taxon>
        <taxon>Formicoidea</taxon>
        <taxon>Formicidae</taxon>
        <taxon>Formicinae</taxon>
        <taxon>Lasius</taxon>
        <taxon>Lasius</taxon>
    </lineage>
</organism>
<accession>A0AAV2N5U6</accession>
<dbReference type="Proteomes" id="UP001497644">
    <property type="component" value="Chromosome 10"/>
</dbReference>